<dbReference type="Gene3D" id="1.20.140.150">
    <property type="match status" value="1"/>
</dbReference>
<gene>
    <name evidence="3" type="ORF">Y1Q_0013907</name>
</gene>
<comment type="caution">
    <text evidence="3">The sequence shown here is derived from an EMBL/GenBank/DDBJ whole genome shotgun (WGS) entry which is preliminary data.</text>
</comment>
<feature type="transmembrane region" description="Helical" evidence="2">
    <location>
        <begin position="87"/>
        <end position="109"/>
    </location>
</feature>
<keyword evidence="2" id="KW-0472">Membrane</keyword>
<reference evidence="3 4" key="1">
    <citation type="journal article" date="2012" name="Genome Biol.">
        <title>Sequencing three crocodilian genomes to illuminate the evolution of archosaurs and amniotes.</title>
        <authorList>
            <person name="St John J.A."/>
            <person name="Braun E.L."/>
            <person name="Isberg S.R."/>
            <person name="Miles L.G."/>
            <person name="Chong A.Y."/>
            <person name="Gongora J."/>
            <person name="Dalzell P."/>
            <person name="Moran C."/>
            <person name="Bed'hom B."/>
            <person name="Abzhanov A."/>
            <person name="Burgess S.C."/>
            <person name="Cooksey A.M."/>
            <person name="Castoe T.A."/>
            <person name="Crawford N.G."/>
            <person name="Densmore L.D."/>
            <person name="Drew J.C."/>
            <person name="Edwards S.V."/>
            <person name="Faircloth B.C."/>
            <person name="Fujita M.K."/>
            <person name="Greenwold M.J."/>
            <person name="Hoffmann F.G."/>
            <person name="Howard J.M."/>
            <person name="Iguchi T."/>
            <person name="Janes D.E."/>
            <person name="Khan S.Y."/>
            <person name="Kohno S."/>
            <person name="de Koning A.J."/>
            <person name="Lance S.L."/>
            <person name="McCarthy F.M."/>
            <person name="McCormack J.E."/>
            <person name="Merchant M.E."/>
            <person name="Peterson D.G."/>
            <person name="Pollock D.D."/>
            <person name="Pourmand N."/>
            <person name="Raney B.J."/>
            <person name="Roessler K.A."/>
            <person name="Sanford J.R."/>
            <person name="Sawyer R.H."/>
            <person name="Schmidt C.J."/>
            <person name="Triplett E.W."/>
            <person name="Tuberville T.D."/>
            <person name="Venegas-Anaya M."/>
            <person name="Howard J.T."/>
            <person name="Jarvis E.D."/>
            <person name="Guillette L.J.Jr."/>
            <person name="Glenn T.C."/>
            <person name="Green R.E."/>
            <person name="Ray D.A."/>
        </authorList>
    </citation>
    <scope>NUCLEOTIDE SEQUENCE [LARGE SCALE GENOMIC DNA]</scope>
    <source>
        <strain evidence="3">KSC_2009_1</strain>
    </source>
</reference>
<feature type="transmembrane region" description="Helical" evidence="2">
    <location>
        <begin position="17"/>
        <end position="35"/>
    </location>
</feature>
<evidence type="ECO:0000256" key="2">
    <source>
        <dbReference type="SAM" id="Phobius"/>
    </source>
</evidence>
<dbReference type="EMBL" id="AKHW03004844">
    <property type="protein sequence ID" value="KYO28617.1"/>
    <property type="molecule type" value="Genomic_DNA"/>
</dbReference>
<name>A0A151MVV0_ALLMI</name>
<keyword evidence="4" id="KW-1185">Reference proteome</keyword>
<organism evidence="3 4">
    <name type="scientific">Alligator mississippiensis</name>
    <name type="common">American alligator</name>
    <dbReference type="NCBI Taxonomy" id="8496"/>
    <lineage>
        <taxon>Eukaryota</taxon>
        <taxon>Metazoa</taxon>
        <taxon>Chordata</taxon>
        <taxon>Craniata</taxon>
        <taxon>Vertebrata</taxon>
        <taxon>Euteleostomi</taxon>
        <taxon>Archelosauria</taxon>
        <taxon>Archosauria</taxon>
        <taxon>Crocodylia</taxon>
        <taxon>Alligatoridae</taxon>
        <taxon>Alligatorinae</taxon>
        <taxon>Alligator</taxon>
    </lineage>
</organism>
<sequence>MALGTTFDPATFELAKGLLTVSAILSFVAVSSILTSCCRLPRFKVGAVANTLTGLIGLSGLAMLGVTVSPLPNTFHPSVRPQLDWSFFAALTGSLAQLLSGLFCLITYLSSPQTPLTTDSTAGPDATPWPGSPS</sequence>
<evidence type="ECO:0000256" key="1">
    <source>
        <dbReference type="SAM" id="MobiDB-lite"/>
    </source>
</evidence>
<feature type="region of interest" description="Disordered" evidence="1">
    <location>
        <begin position="115"/>
        <end position="134"/>
    </location>
</feature>
<feature type="transmembrane region" description="Helical" evidence="2">
    <location>
        <begin position="47"/>
        <end position="67"/>
    </location>
</feature>
<keyword evidence="2" id="KW-1133">Transmembrane helix</keyword>
<evidence type="ECO:0000313" key="4">
    <source>
        <dbReference type="Proteomes" id="UP000050525"/>
    </source>
</evidence>
<proteinExistence type="predicted"/>
<dbReference type="Proteomes" id="UP000050525">
    <property type="component" value="Unassembled WGS sequence"/>
</dbReference>
<evidence type="ECO:0000313" key="3">
    <source>
        <dbReference type="EMBL" id="KYO28617.1"/>
    </source>
</evidence>
<protein>
    <submittedName>
        <fullName evidence="3">Uncharacterized protein</fullName>
    </submittedName>
</protein>
<accession>A0A151MVV0</accession>
<dbReference type="AlphaFoldDB" id="A0A151MVV0"/>
<keyword evidence="2" id="KW-0812">Transmembrane</keyword>